<sequence length="67" mass="7462">MYSMAKSRRLHSHRLESSGSPAFAFFSSKVSQFVGSGSRKRNCGFSFRISSRDLPCTSSRQSQPQAN</sequence>
<name>D5ABL0_PICSI</name>
<dbReference type="EMBL" id="BT123617">
    <property type="protein sequence ID" value="ADE76929.1"/>
    <property type="molecule type" value="mRNA"/>
</dbReference>
<dbReference type="AlphaFoldDB" id="D5ABL0"/>
<reference evidence="1" key="1">
    <citation type="submission" date="2010-04" db="EMBL/GenBank/DDBJ databases">
        <authorList>
            <person name="Reid K.E."/>
            <person name="Liao N."/>
            <person name="Chan S."/>
            <person name="Docking R."/>
            <person name="Taylor G."/>
            <person name="Moore R."/>
            <person name="Mayo M."/>
            <person name="Munro S."/>
            <person name="King J."/>
            <person name="Yanchuk A."/>
            <person name="Holt R."/>
            <person name="Jones S."/>
            <person name="Marra M."/>
            <person name="Ritland C.E."/>
            <person name="Ritland K."/>
            <person name="Bohlmann J."/>
        </authorList>
    </citation>
    <scope>NUCLEOTIDE SEQUENCE</scope>
    <source>
        <tissue evidence="1">Bud</tissue>
    </source>
</reference>
<accession>D5ABL0</accession>
<organism evidence="1">
    <name type="scientific">Picea sitchensis</name>
    <name type="common">Sitka spruce</name>
    <name type="synonym">Pinus sitchensis</name>
    <dbReference type="NCBI Taxonomy" id="3332"/>
    <lineage>
        <taxon>Eukaryota</taxon>
        <taxon>Viridiplantae</taxon>
        <taxon>Streptophyta</taxon>
        <taxon>Embryophyta</taxon>
        <taxon>Tracheophyta</taxon>
        <taxon>Spermatophyta</taxon>
        <taxon>Pinopsida</taxon>
        <taxon>Pinidae</taxon>
        <taxon>Conifers I</taxon>
        <taxon>Pinales</taxon>
        <taxon>Pinaceae</taxon>
        <taxon>Picea</taxon>
    </lineage>
</organism>
<protein>
    <submittedName>
        <fullName evidence="1">Uncharacterized protein</fullName>
    </submittedName>
</protein>
<proteinExistence type="evidence at transcript level"/>
<evidence type="ECO:0000313" key="1">
    <source>
        <dbReference type="EMBL" id="ADE76929.1"/>
    </source>
</evidence>